<dbReference type="EMBL" id="BARS01010357">
    <property type="protein sequence ID" value="GAF92672.1"/>
    <property type="molecule type" value="Genomic_DNA"/>
</dbReference>
<evidence type="ECO:0008006" key="3">
    <source>
        <dbReference type="Google" id="ProtNLM"/>
    </source>
</evidence>
<sequence>MKPRLLLLSVCLLGLACRQQTPPPSKKDSADKAPASRPDRHAATYSASPAAYRWIEDFEPADILANRISPPDGFQRQQTAEASFAHWLRRLPLKKGQPRVHLFDGRVKGNQSAHVAVIDIDVGPRDLQQCADAAIRLRAEYLYANGMANRIAFNFTSGDRASFRQWSRGFRPAVQGNTVRWARSAPAESSYRTFREYLRTVFAYAGTLSLSKELPQVADAADMRIGDVFVQGGSPGHAVIVVDMATHRQMGRRVFL</sequence>
<evidence type="ECO:0000313" key="2">
    <source>
        <dbReference type="EMBL" id="GAF92672.1"/>
    </source>
</evidence>
<dbReference type="Pfam" id="PF16138">
    <property type="entry name" value="DUF4846"/>
    <property type="match status" value="1"/>
</dbReference>
<accession>X0TX08</accession>
<comment type="caution">
    <text evidence="2">The sequence shown here is derived from an EMBL/GenBank/DDBJ whole genome shotgun (WGS) entry which is preliminary data.</text>
</comment>
<feature type="region of interest" description="Disordered" evidence="1">
    <location>
        <begin position="20"/>
        <end position="44"/>
    </location>
</feature>
<gene>
    <name evidence="2" type="ORF">S01H1_19222</name>
</gene>
<dbReference type="InterPro" id="IPR032315">
    <property type="entry name" value="DUF4846"/>
</dbReference>
<dbReference type="AlphaFoldDB" id="X0TX08"/>
<organism evidence="2">
    <name type="scientific">marine sediment metagenome</name>
    <dbReference type="NCBI Taxonomy" id="412755"/>
    <lineage>
        <taxon>unclassified sequences</taxon>
        <taxon>metagenomes</taxon>
        <taxon>ecological metagenomes</taxon>
    </lineage>
</organism>
<evidence type="ECO:0000256" key="1">
    <source>
        <dbReference type="SAM" id="MobiDB-lite"/>
    </source>
</evidence>
<reference evidence="2" key="1">
    <citation type="journal article" date="2014" name="Front. Microbiol.">
        <title>High frequency of phylogenetically diverse reductive dehalogenase-homologous genes in deep subseafloor sedimentary metagenomes.</title>
        <authorList>
            <person name="Kawai M."/>
            <person name="Futagami T."/>
            <person name="Toyoda A."/>
            <person name="Takaki Y."/>
            <person name="Nishi S."/>
            <person name="Hori S."/>
            <person name="Arai W."/>
            <person name="Tsubouchi T."/>
            <person name="Morono Y."/>
            <person name="Uchiyama I."/>
            <person name="Ito T."/>
            <person name="Fujiyama A."/>
            <person name="Inagaki F."/>
            <person name="Takami H."/>
        </authorList>
    </citation>
    <scope>NUCLEOTIDE SEQUENCE</scope>
    <source>
        <strain evidence="2">Expedition CK06-06</strain>
    </source>
</reference>
<protein>
    <recommendedName>
        <fullName evidence="3">DUF4846 domain-containing protein</fullName>
    </recommendedName>
</protein>
<name>X0TX08_9ZZZZ</name>
<proteinExistence type="predicted"/>
<dbReference type="PROSITE" id="PS51257">
    <property type="entry name" value="PROKAR_LIPOPROTEIN"/>
    <property type="match status" value="1"/>
</dbReference>
<feature type="non-terminal residue" evidence="2">
    <location>
        <position position="256"/>
    </location>
</feature>